<dbReference type="GO" id="GO:0003700">
    <property type="term" value="F:DNA-binding transcription factor activity"/>
    <property type="evidence" value="ECO:0007669"/>
    <property type="project" value="UniProtKB-UniRule"/>
</dbReference>
<dbReference type="Gene3D" id="6.10.250.2430">
    <property type="match status" value="1"/>
</dbReference>
<dbReference type="PRINTS" id="PR00616">
    <property type="entry name" value="CCAATSUBUNTB"/>
</dbReference>
<dbReference type="InterPro" id="IPR018362">
    <property type="entry name" value="CCAAT-binding_factor_CS"/>
</dbReference>
<proteinExistence type="inferred from homology"/>
<comment type="caution">
    <text evidence="10">The sequence shown here is derived from an EMBL/GenBank/DDBJ whole genome shotgun (WGS) entry which is preliminary data.</text>
</comment>
<comment type="subcellular location">
    <subcellularLocation>
        <location evidence="1 8">Nucleus</location>
    </subcellularLocation>
</comment>
<reference evidence="10" key="1">
    <citation type="journal article" date="2023" name="bioRxiv">
        <title>Improved chromosome-level genome assembly for marigold (Tagetes erecta).</title>
        <authorList>
            <person name="Jiang F."/>
            <person name="Yuan L."/>
            <person name="Wang S."/>
            <person name="Wang H."/>
            <person name="Xu D."/>
            <person name="Wang A."/>
            <person name="Fan W."/>
        </authorList>
    </citation>
    <scope>NUCLEOTIDE SEQUENCE</scope>
    <source>
        <strain evidence="10">WSJ</strain>
        <tissue evidence="10">Leaf</tissue>
    </source>
</reference>
<comment type="similarity">
    <text evidence="8">Belongs to the NFYA/HAP2 subunit family.</text>
</comment>
<gene>
    <name evidence="10" type="ORF">QVD17_37553</name>
</gene>
<dbReference type="Pfam" id="PF02045">
    <property type="entry name" value="CBFB_NFYA"/>
    <property type="match status" value="1"/>
</dbReference>
<evidence type="ECO:0000256" key="1">
    <source>
        <dbReference type="ARBA" id="ARBA00004123"/>
    </source>
</evidence>
<sequence>MLLDNHPTQLHLVIAPSLHASIPTVFMTMNYVYYKEHDDSSSTGSGRWWSGLSTRSNLNESVVLKCSTKPLDPDAHQVVDKTDITQFNVIIDECKDSSNKQKPSKIQVGFSMRSDQSYVELGLSQPTIPTMVCGEYAYGDQCYGLFSAYGPQIKGRVMLPLNLGSDDGPMFVNAKQYNGIIRRRRSRAKAEMANKALKSRKPYLHLSRHLHAMRRPRGNGGRFLNSKRTGNCKDESMGVKKDINSPKSPSYTILLSSNSNLNSLQESNSNGSHVPRSEVTSTLSFGGLKHFQGESLSRVSLSNMMSGNTVGNVFGMHGKRVVVGGSGGSRFDFAM</sequence>
<organism evidence="10 11">
    <name type="scientific">Tagetes erecta</name>
    <name type="common">African marigold</name>
    <dbReference type="NCBI Taxonomy" id="13708"/>
    <lineage>
        <taxon>Eukaryota</taxon>
        <taxon>Viridiplantae</taxon>
        <taxon>Streptophyta</taxon>
        <taxon>Embryophyta</taxon>
        <taxon>Tracheophyta</taxon>
        <taxon>Spermatophyta</taxon>
        <taxon>Magnoliopsida</taxon>
        <taxon>eudicotyledons</taxon>
        <taxon>Gunneridae</taxon>
        <taxon>Pentapetalae</taxon>
        <taxon>asterids</taxon>
        <taxon>campanulids</taxon>
        <taxon>Asterales</taxon>
        <taxon>Asteraceae</taxon>
        <taxon>Asteroideae</taxon>
        <taxon>Heliantheae alliance</taxon>
        <taxon>Tageteae</taxon>
        <taxon>Tagetes</taxon>
    </lineage>
</organism>
<dbReference type="PROSITE" id="PS51152">
    <property type="entry name" value="NFYA_HAP2_2"/>
    <property type="match status" value="1"/>
</dbReference>
<dbReference type="InterPro" id="IPR001289">
    <property type="entry name" value="NFYA"/>
</dbReference>
<feature type="compositionally biased region" description="Basic and acidic residues" evidence="9">
    <location>
        <begin position="231"/>
        <end position="244"/>
    </location>
</feature>
<dbReference type="GO" id="GO:0003677">
    <property type="term" value="F:DNA binding"/>
    <property type="evidence" value="ECO:0007669"/>
    <property type="project" value="UniProtKB-KW"/>
</dbReference>
<feature type="region of interest" description="Disordered" evidence="9">
    <location>
        <begin position="214"/>
        <end position="245"/>
    </location>
</feature>
<keyword evidence="11" id="KW-1185">Reference proteome</keyword>
<keyword evidence="4" id="KW-0010">Activator</keyword>
<evidence type="ECO:0000313" key="10">
    <source>
        <dbReference type="EMBL" id="KAK1411010.1"/>
    </source>
</evidence>
<dbReference type="EMBL" id="JAUHHV010000010">
    <property type="protein sequence ID" value="KAK1411010.1"/>
    <property type="molecule type" value="Genomic_DNA"/>
</dbReference>
<evidence type="ECO:0000256" key="5">
    <source>
        <dbReference type="ARBA" id="ARBA00023163"/>
    </source>
</evidence>
<evidence type="ECO:0000256" key="8">
    <source>
        <dbReference type="RuleBase" id="RU367155"/>
    </source>
</evidence>
<evidence type="ECO:0000256" key="7">
    <source>
        <dbReference type="ARBA" id="ARBA00025911"/>
    </source>
</evidence>
<keyword evidence="5 8" id="KW-0804">Transcription</keyword>
<evidence type="ECO:0000256" key="3">
    <source>
        <dbReference type="ARBA" id="ARBA00023125"/>
    </source>
</evidence>
<evidence type="ECO:0000313" key="11">
    <source>
        <dbReference type="Proteomes" id="UP001229421"/>
    </source>
</evidence>
<keyword evidence="6 8" id="KW-0539">Nucleus</keyword>
<protein>
    <recommendedName>
        <fullName evidence="8">Nuclear transcription factor Y subunit</fullName>
    </recommendedName>
</protein>
<accession>A0AAD8K0R1</accession>
<evidence type="ECO:0000256" key="6">
    <source>
        <dbReference type="ARBA" id="ARBA00023242"/>
    </source>
</evidence>
<dbReference type="AlphaFoldDB" id="A0AAD8K0R1"/>
<evidence type="ECO:0000256" key="2">
    <source>
        <dbReference type="ARBA" id="ARBA00023015"/>
    </source>
</evidence>
<dbReference type="PROSITE" id="PS00686">
    <property type="entry name" value="NFYA_HAP2_1"/>
    <property type="match status" value="1"/>
</dbReference>
<keyword evidence="2 8" id="KW-0805">Transcription regulation</keyword>
<dbReference type="Proteomes" id="UP001229421">
    <property type="component" value="Unassembled WGS sequence"/>
</dbReference>
<comment type="subunit">
    <text evidence="7">Heterotrimeric transcription factor composed of three components, NF-YA, NF-YB and NF-YC. NF-YB and NF-YC must interact and dimerize for NF-YA association and DNA binding.</text>
</comment>
<evidence type="ECO:0000256" key="4">
    <source>
        <dbReference type="ARBA" id="ARBA00023159"/>
    </source>
</evidence>
<evidence type="ECO:0000256" key="9">
    <source>
        <dbReference type="SAM" id="MobiDB-lite"/>
    </source>
</evidence>
<keyword evidence="3 8" id="KW-0238">DNA-binding</keyword>
<dbReference type="GO" id="GO:0016602">
    <property type="term" value="C:CCAAT-binding factor complex"/>
    <property type="evidence" value="ECO:0007669"/>
    <property type="project" value="InterPro"/>
</dbReference>
<dbReference type="PANTHER" id="PTHR12632">
    <property type="entry name" value="TRANSCRIPTION FACTOR NF-Y ALPHA-RELATED"/>
    <property type="match status" value="1"/>
</dbReference>
<dbReference type="SMART" id="SM00521">
    <property type="entry name" value="CBF"/>
    <property type="match status" value="1"/>
</dbReference>
<name>A0AAD8K0R1_TARER</name>
<comment type="function">
    <text evidence="8">Component of the sequence-specific heterotrimeric transcription factor (NF-Y) which specifically recognizes a 5'-CCAAT-3' box motif found in the promoters of its target genes.</text>
</comment>